<name>A0A931HD74_9SPHN</name>
<dbReference type="EMBL" id="JADZGI010000001">
    <property type="protein sequence ID" value="MBH0113293.1"/>
    <property type="molecule type" value="Genomic_DNA"/>
</dbReference>
<evidence type="ECO:0000313" key="3">
    <source>
        <dbReference type="Proteomes" id="UP000617634"/>
    </source>
</evidence>
<dbReference type="AlphaFoldDB" id="A0A931HD74"/>
<accession>A0A931HD74</accession>
<dbReference type="Proteomes" id="UP000617634">
    <property type="component" value="Unassembled WGS sequence"/>
</dbReference>
<proteinExistence type="predicted"/>
<dbReference type="Pfam" id="PF07045">
    <property type="entry name" value="DUF1330"/>
    <property type="match status" value="1"/>
</dbReference>
<dbReference type="PANTHER" id="PTHR41521:SF4">
    <property type="entry name" value="BLR0684 PROTEIN"/>
    <property type="match status" value="1"/>
</dbReference>
<dbReference type="RefSeq" id="WP_197163422.1">
    <property type="nucleotide sequence ID" value="NZ_JADZGI010000001.1"/>
</dbReference>
<gene>
    <name evidence="2" type="ORF">I5E68_10080</name>
</gene>
<keyword evidence="3" id="KW-1185">Reference proteome</keyword>
<dbReference type="PANTHER" id="PTHR41521">
    <property type="match status" value="1"/>
</dbReference>
<sequence>MAAWLVVTAKIHDREAFLASGYPQEAARLQSAAGGEYIVRGPGSVLEGDIAPGTSVIVTQWPDRASAEAFWNSPEYAAAKKLREGLAEITCMVVGD</sequence>
<comment type="caution">
    <text evidence="2">The sequence shown here is derived from an EMBL/GenBank/DDBJ whole genome shotgun (WGS) entry which is preliminary data.</text>
</comment>
<organism evidence="2 3">
    <name type="scientific">Novosphingobium aureum</name>
    <dbReference type="NCBI Taxonomy" id="2792964"/>
    <lineage>
        <taxon>Bacteria</taxon>
        <taxon>Pseudomonadati</taxon>
        <taxon>Pseudomonadota</taxon>
        <taxon>Alphaproteobacteria</taxon>
        <taxon>Sphingomonadales</taxon>
        <taxon>Sphingomonadaceae</taxon>
        <taxon>Novosphingobium</taxon>
    </lineage>
</organism>
<dbReference type="Gene3D" id="3.30.70.100">
    <property type="match status" value="1"/>
</dbReference>
<feature type="domain" description="DUF1330" evidence="1">
    <location>
        <begin position="3"/>
        <end position="94"/>
    </location>
</feature>
<dbReference type="SUPFAM" id="SSF54909">
    <property type="entry name" value="Dimeric alpha+beta barrel"/>
    <property type="match status" value="1"/>
</dbReference>
<protein>
    <submittedName>
        <fullName evidence="2">DUF1330 domain-containing protein</fullName>
    </submittedName>
</protein>
<dbReference type="InterPro" id="IPR010753">
    <property type="entry name" value="DUF1330"/>
</dbReference>
<reference evidence="2" key="1">
    <citation type="submission" date="2020-11" db="EMBL/GenBank/DDBJ databases">
        <title>Novosphingobium aureum sp. nov., a marine bacterium isolated from sediment of a salt flat.</title>
        <authorList>
            <person name="Yoo Y."/>
            <person name="Kim J.-J."/>
        </authorList>
    </citation>
    <scope>NUCLEOTIDE SEQUENCE</scope>
    <source>
        <strain evidence="2">YJ-S2-02</strain>
    </source>
</reference>
<evidence type="ECO:0000313" key="2">
    <source>
        <dbReference type="EMBL" id="MBH0113293.1"/>
    </source>
</evidence>
<evidence type="ECO:0000259" key="1">
    <source>
        <dbReference type="Pfam" id="PF07045"/>
    </source>
</evidence>
<dbReference type="InterPro" id="IPR011008">
    <property type="entry name" value="Dimeric_a/b-barrel"/>
</dbReference>